<reference evidence="1" key="1">
    <citation type="submission" date="2021-03" db="EMBL/GenBank/DDBJ databases">
        <authorList>
            <consortium name="DOE Joint Genome Institute"/>
            <person name="Ahrendt S."/>
            <person name="Looney B.P."/>
            <person name="Miyauchi S."/>
            <person name="Morin E."/>
            <person name="Drula E."/>
            <person name="Courty P.E."/>
            <person name="Chicoki N."/>
            <person name="Fauchery L."/>
            <person name="Kohler A."/>
            <person name="Kuo A."/>
            <person name="Labutti K."/>
            <person name="Pangilinan J."/>
            <person name="Lipzen A."/>
            <person name="Riley R."/>
            <person name="Andreopoulos W."/>
            <person name="He G."/>
            <person name="Johnson J."/>
            <person name="Barry K.W."/>
            <person name="Grigoriev I.V."/>
            <person name="Nagy L."/>
            <person name="Hibbett D."/>
            <person name="Henrissat B."/>
            <person name="Matheny P.B."/>
            <person name="Labbe J."/>
            <person name="Martin F."/>
        </authorList>
    </citation>
    <scope>NUCLEOTIDE SEQUENCE</scope>
    <source>
        <strain evidence="1">HHB10654</strain>
    </source>
</reference>
<evidence type="ECO:0000313" key="1">
    <source>
        <dbReference type="EMBL" id="KAI0059319.1"/>
    </source>
</evidence>
<name>A0ACB8SRU4_9AGAM</name>
<dbReference type="Proteomes" id="UP000814140">
    <property type="component" value="Unassembled WGS sequence"/>
</dbReference>
<evidence type="ECO:0000313" key="2">
    <source>
        <dbReference type="Proteomes" id="UP000814140"/>
    </source>
</evidence>
<gene>
    <name evidence="1" type="ORF">BV25DRAFT_1779002</name>
</gene>
<feature type="non-terminal residue" evidence="1">
    <location>
        <position position="201"/>
    </location>
</feature>
<keyword evidence="2" id="KW-1185">Reference proteome</keyword>
<reference evidence="1" key="2">
    <citation type="journal article" date="2022" name="New Phytol.">
        <title>Evolutionary transition to the ectomycorrhizal habit in the genomes of a hyperdiverse lineage of mushroom-forming fungi.</title>
        <authorList>
            <person name="Looney B."/>
            <person name="Miyauchi S."/>
            <person name="Morin E."/>
            <person name="Drula E."/>
            <person name="Courty P.E."/>
            <person name="Kohler A."/>
            <person name="Kuo A."/>
            <person name="LaButti K."/>
            <person name="Pangilinan J."/>
            <person name="Lipzen A."/>
            <person name="Riley R."/>
            <person name="Andreopoulos W."/>
            <person name="He G."/>
            <person name="Johnson J."/>
            <person name="Nolan M."/>
            <person name="Tritt A."/>
            <person name="Barry K.W."/>
            <person name="Grigoriev I.V."/>
            <person name="Nagy L.G."/>
            <person name="Hibbett D."/>
            <person name="Henrissat B."/>
            <person name="Matheny P.B."/>
            <person name="Labbe J."/>
            <person name="Martin F.M."/>
        </authorList>
    </citation>
    <scope>NUCLEOTIDE SEQUENCE</scope>
    <source>
        <strain evidence="1">HHB10654</strain>
    </source>
</reference>
<organism evidence="1 2">
    <name type="scientific">Artomyces pyxidatus</name>
    <dbReference type="NCBI Taxonomy" id="48021"/>
    <lineage>
        <taxon>Eukaryota</taxon>
        <taxon>Fungi</taxon>
        <taxon>Dikarya</taxon>
        <taxon>Basidiomycota</taxon>
        <taxon>Agaricomycotina</taxon>
        <taxon>Agaricomycetes</taxon>
        <taxon>Russulales</taxon>
        <taxon>Auriscalpiaceae</taxon>
        <taxon>Artomyces</taxon>
    </lineage>
</organism>
<dbReference type="EMBL" id="MU277227">
    <property type="protein sequence ID" value="KAI0059319.1"/>
    <property type="molecule type" value="Genomic_DNA"/>
</dbReference>
<comment type="caution">
    <text evidence="1">The sequence shown here is derived from an EMBL/GenBank/DDBJ whole genome shotgun (WGS) entry which is preliminary data.</text>
</comment>
<feature type="non-terminal residue" evidence="1">
    <location>
        <position position="1"/>
    </location>
</feature>
<accession>A0ACB8SRU4</accession>
<sequence length="201" mass="23213">FPIHLGPAVRDVTVTRSFMSETFGGSSQGTFPKISAKNYALHGYKDFMYLNLEFNPNVPRLAGETGLWFSSRPAEGVRPIYRTFVRRDLNSWLYLGQYKVTAAASLTRQEWLFQSDIVRKTWATEILIRNWGKFVRASIILRRDRGREPTRDEVDAACQDGKGYKNVTMPEIIAAFDRGEQVLGVWTMQCVEYDENFQRRL</sequence>
<proteinExistence type="predicted"/>
<protein>
    <submittedName>
        <fullName evidence="1">Uncharacterized protein</fullName>
    </submittedName>
</protein>